<evidence type="ECO:0000256" key="2">
    <source>
        <dbReference type="SAM" id="Phobius"/>
    </source>
</evidence>
<dbReference type="RefSeq" id="XP_046116548.1">
    <property type="nucleotide sequence ID" value="XM_046266812.1"/>
</dbReference>
<dbReference type="Proteomes" id="UP000887229">
    <property type="component" value="Unassembled WGS sequence"/>
</dbReference>
<feature type="transmembrane region" description="Helical" evidence="2">
    <location>
        <begin position="121"/>
        <end position="139"/>
    </location>
</feature>
<dbReference type="GeneID" id="70297715"/>
<keyword evidence="2" id="KW-0472">Membrane</keyword>
<evidence type="ECO:0000256" key="1">
    <source>
        <dbReference type="SAM" id="MobiDB-lite"/>
    </source>
</evidence>
<dbReference type="Pfam" id="PF24841">
    <property type="entry name" value="DUF7719"/>
    <property type="match status" value="1"/>
</dbReference>
<dbReference type="PANTHER" id="PTHR37846:SF1">
    <property type="entry name" value="DEACETYLASE-LIKE PROTEIN"/>
    <property type="match status" value="1"/>
</dbReference>
<protein>
    <recommendedName>
        <fullName evidence="3">DUF7719 domain-containing protein</fullName>
    </recommendedName>
</protein>
<sequence length="191" mass="21349">MARQRKEPKAKDVPLSQPDRSGPKGPTLLDIAQEKNLFAQATARERALKAEKRASGEDIDGQTLSPQAERVLETLLWTLTLALLHLTFDVLVQHQYGTEVEWSSANERLLPGLPMRYQQHLRQVIFTIASVAAGCYLIHISNEFGYLAVMKQAPPLGCIWVWSVIELDLPWAVLSLAVAGGYLWYGGYSVY</sequence>
<keyword evidence="2" id="KW-0812">Transmembrane</keyword>
<reference evidence="4" key="1">
    <citation type="journal article" date="2021" name="IMA Fungus">
        <title>Genomic characterization of three marine fungi, including Emericellopsis atlantica sp. nov. with signatures of a generalist lifestyle and marine biomass degradation.</title>
        <authorList>
            <person name="Hagestad O.C."/>
            <person name="Hou L."/>
            <person name="Andersen J.H."/>
            <person name="Hansen E.H."/>
            <person name="Altermark B."/>
            <person name="Li C."/>
            <person name="Kuhnert E."/>
            <person name="Cox R.J."/>
            <person name="Crous P.W."/>
            <person name="Spatafora J.W."/>
            <person name="Lail K."/>
            <person name="Amirebrahimi M."/>
            <person name="Lipzen A."/>
            <person name="Pangilinan J."/>
            <person name="Andreopoulos W."/>
            <person name="Hayes R.D."/>
            <person name="Ng V."/>
            <person name="Grigoriev I.V."/>
            <person name="Jackson S.A."/>
            <person name="Sutton T.D.S."/>
            <person name="Dobson A.D.W."/>
            <person name="Rama T."/>
        </authorList>
    </citation>
    <scope>NUCLEOTIDE SEQUENCE</scope>
    <source>
        <strain evidence="4">TS7</strain>
    </source>
</reference>
<evidence type="ECO:0000259" key="3">
    <source>
        <dbReference type="Pfam" id="PF24841"/>
    </source>
</evidence>
<feature type="transmembrane region" description="Helical" evidence="2">
    <location>
        <begin position="159"/>
        <end position="185"/>
    </location>
</feature>
<dbReference type="AlphaFoldDB" id="A0A9P7ZIE2"/>
<organism evidence="4 5">
    <name type="scientific">Emericellopsis atlantica</name>
    <dbReference type="NCBI Taxonomy" id="2614577"/>
    <lineage>
        <taxon>Eukaryota</taxon>
        <taxon>Fungi</taxon>
        <taxon>Dikarya</taxon>
        <taxon>Ascomycota</taxon>
        <taxon>Pezizomycotina</taxon>
        <taxon>Sordariomycetes</taxon>
        <taxon>Hypocreomycetidae</taxon>
        <taxon>Hypocreales</taxon>
        <taxon>Bionectriaceae</taxon>
        <taxon>Emericellopsis</taxon>
    </lineage>
</organism>
<dbReference type="EMBL" id="MU251261">
    <property type="protein sequence ID" value="KAG9252624.1"/>
    <property type="molecule type" value="Genomic_DNA"/>
</dbReference>
<feature type="compositionally biased region" description="Basic and acidic residues" evidence="1">
    <location>
        <begin position="1"/>
        <end position="12"/>
    </location>
</feature>
<comment type="caution">
    <text evidence="4">The sequence shown here is derived from an EMBL/GenBank/DDBJ whole genome shotgun (WGS) entry which is preliminary data.</text>
</comment>
<feature type="region of interest" description="Disordered" evidence="1">
    <location>
        <begin position="1"/>
        <end position="28"/>
    </location>
</feature>
<keyword evidence="2" id="KW-1133">Transmembrane helix</keyword>
<evidence type="ECO:0000313" key="5">
    <source>
        <dbReference type="Proteomes" id="UP000887229"/>
    </source>
</evidence>
<evidence type="ECO:0000313" key="4">
    <source>
        <dbReference type="EMBL" id="KAG9252624.1"/>
    </source>
</evidence>
<accession>A0A9P7ZIE2</accession>
<proteinExistence type="predicted"/>
<name>A0A9P7ZIE2_9HYPO</name>
<dbReference type="OrthoDB" id="5597489at2759"/>
<gene>
    <name evidence="4" type="ORF">F5Z01DRAFT_738124</name>
</gene>
<dbReference type="InterPro" id="IPR056136">
    <property type="entry name" value="DUF7719"/>
</dbReference>
<dbReference type="PANTHER" id="PTHR37846">
    <property type="entry name" value="YALI0B21296P"/>
    <property type="match status" value="1"/>
</dbReference>
<keyword evidence="5" id="KW-1185">Reference proteome</keyword>
<feature type="domain" description="DUF7719" evidence="3">
    <location>
        <begin position="122"/>
        <end position="190"/>
    </location>
</feature>